<dbReference type="GO" id="GO:0019205">
    <property type="term" value="F:nucleobase-containing compound kinase activity"/>
    <property type="evidence" value="ECO:0007669"/>
    <property type="project" value="InterPro"/>
</dbReference>
<dbReference type="GO" id="GO:0006139">
    <property type="term" value="P:nucleobase-containing compound metabolic process"/>
    <property type="evidence" value="ECO:0007669"/>
    <property type="project" value="InterPro"/>
</dbReference>
<dbReference type="HAMAP" id="MF_00235">
    <property type="entry name" value="Adenylate_kinase_Adk"/>
    <property type="match status" value="1"/>
</dbReference>
<dbReference type="InterPro" id="IPR027417">
    <property type="entry name" value="P-loop_NTPase"/>
</dbReference>
<dbReference type="PANTHER" id="PTHR23359">
    <property type="entry name" value="NUCLEOTIDE KINASE"/>
    <property type="match status" value="1"/>
</dbReference>
<sequence>MMPGGIFLQRTAAFVVGTISSRAIGGGRIVIAAKSTNPVSLLQVRGGGISQPAFLSSATTSTSLAATLSQTAESSTTSSDASSDSNDSNEDEEQPDHTLASMSIVGSSVQSALFNDDASLPYLDTTDCNEFRVLFVLGGPGAGKGTQSDLIKANYPCVHLSAGDLLRAETKKEESPHRELIENCLVSGNIVPVEISLTLLQNAMAAAANQFGEDLIFLVDGFPRNYDNLDGWIRCMTNEKVATVWGVLNYQCPLDELERRILQRAAEGSGRSDDNLQSARKRFATFERDTVPVVETLRCVQTLLDKNKRPALDVFDIRGDQSIEAVWKETQTAMNQIISYDVLTAQSRLLQAIQTQNVELYRSLCTNEWFATEKETAQQVMTRQEGGVAGPLSNAKIQFISGTKVAVTYDRVIQNNSDKEEEGITVQEKRIWSHQGKDGWKNIHFERLPQQ</sequence>
<dbReference type="Gene3D" id="3.10.450.50">
    <property type="match status" value="1"/>
</dbReference>
<feature type="compositionally biased region" description="Low complexity" evidence="5">
    <location>
        <begin position="69"/>
        <end position="86"/>
    </location>
</feature>
<keyword evidence="3 4" id="KW-0418">Kinase</keyword>
<dbReference type="InterPro" id="IPR000850">
    <property type="entry name" value="Adenylat/UMP-CMP_kin"/>
</dbReference>
<organism evidence="6 7">
    <name type="scientific">Seminavis robusta</name>
    <dbReference type="NCBI Taxonomy" id="568900"/>
    <lineage>
        <taxon>Eukaryota</taxon>
        <taxon>Sar</taxon>
        <taxon>Stramenopiles</taxon>
        <taxon>Ochrophyta</taxon>
        <taxon>Bacillariophyta</taxon>
        <taxon>Bacillariophyceae</taxon>
        <taxon>Bacillariophycidae</taxon>
        <taxon>Naviculales</taxon>
        <taxon>Naviculaceae</taxon>
        <taxon>Seminavis</taxon>
    </lineage>
</organism>
<evidence type="ECO:0000256" key="1">
    <source>
        <dbReference type="ARBA" id="ARBA00022679"/>
    </source>
</evidence>
<keyword evidence="2" id="KW-0547">Nucleotide-binding</keyword>
<dbReference type="CDD" id="cd01428">
    <property type="entry name" value="ADK"/>
    <property type="match status" value="1"/>
</dbReference>
<protein>
    <submittedName>
        <fullName evidence="6">UMP-CMP kinase</fullName>
    </submittedName>
</protein>
<evidence type="ECO:0000256" key="5">
    <source>
        <dbReference type="SAM" id="MobiDB-lite"/>
    </source>
</evidence>
<proteinExistence type="inferred from homology"/>
<name>A0A9N8DLW3_9STRA</name>
<evidence type="ECO:0000313" key="7">
    <source>
        <dbReference type="Proteomes" id="UP001153069"/>
    </source>
</evidence>
<comment type="caution">
    <text evidence="6">The sequence shown here is derived from an EMBL/GenBank/DDBJ whole genome shotgun (WGS) entry which is preliminary data.</text>
</comment>
<dbReference type="AlphaFoldDB" id="A0A9N8DLW3"/>
<comment type="similarity">
    <text evidence="4">Belongs to the adenylate kinase family.</text>
</comment>
<evidence type="ECO:0000256" key="4">
    <source>
        <dbReference type="RuleBase" id="RU003330"/>
    </source>
</evidence>
<keyword evidence="1 4" id="KW-0808">Transferase</keyword>
<feature type="region of interest" description="Disordered" evidence="5">
    <location>
        <begin position="69"/>
        <end position="97"/>
    </location>
</feature>
<dbReference type="Proteomes" id="UP001153069">
    <property type="component" value="Unassembled WGS sequence"/>
</dbReference>
<dbReference type="Gene3D" id="3.40.50.300">
    <property type="entry name" value="P-loop containing nucleotide triphosphate hydrolases"/>
    <property type="match status" value="1"/>
</dbReference>
<dbReference type="OrthoDB" id="442176at2759"/>
<dbReference type="EMBL" id="CAICTM010000231">
    <property type="protein sequence ID" value="CAB9505472.1"/>
    <property type="molecule type" value="Genomic_DNA"/>
</dbReference>
<dbReference type="Pfam" id="PF00406">
    <property type="entry name" value="ADK"/>
    <property type="match status" value="1"/>
</dbReference>
<accession>A0A9N8DLW3</accession>
<keyword evidence="7" id="KW-1185">Reference proteome</keyword>
<evidence type="ECO:0000256" key="2">
    <source>
        <dbReference type="ARBA" id="ARBA00022741"/>
    </source>
</evidence>
<evidence type="ECO:0000256" key="3">
    <source>
        <dbReference type="ARBA" id="ARBA00022777"/>
    </source>
</evidence>
<dbReference type="GO" id="GO:0005524">
    <property type="term" value="F:ATP binding"/>
    <property type="evidence" value="ECO:0007669"/>
    <property type="project" value="InterPro"/>
</dbReference>
<dbReference type="SUPFAM" id="SSF52540">
    <property type="entry name" value="P-loop containing nucleoside triphosphate hydrolases"/>
    <property type="match status" value="1"/>
</dbReference>
<reference evidence="6" key="1">
    <citation type="submission" date="2020-06" db="EMBL/GenBank/DDBJ databases">
        <authorList>
            <consortium name="Plant Systems Biology data submission"/>
        </authorList>
    </citation>
    <scope>NUCLEOTIDE SEQUENCE</scope>
    <source>
        <strain evidence="6">D6</strain>
    </source>
</reference>
<dbReference type="PRINTS" id="PR00094">
    <property type="entry name" value="ADENYLTKNASE"/>
</dbReference>
<gene>
    <name evidence="6" type="ORF">SEMRO_232_G093900.1</name>
</gene>
<evidence type="ECO:0000313" key="6">
    <source>
        <dbReference type="EMBL" id="CAB9505472.1"/>
    </source>
</evidence>